<gene>
    <name evidence="11" type="primary">rarD</name>
    <name evidence="11" type="ORF">BN12_460010</name>
</gene>
<accession>A0A077M115</accession>
<keyword evidence="12" id="KW-1185">Reference proteome</keyword>
<keyword evidence="5 9" id="KW-0812">Transmembrane</keyword>
<dbReference type="PANTHER" id="PTHR22911">
    <property type="entry name" value="ACYL-MALONYL CONDENSING ENZYME-RELATED"/>
    <property type="match status" value="1"/>
</dbReference>
<feature type="transmembrane region" description="Helical" evidence="9">
    <location>
        <begin position="66"/>
        <end position="83"/>
    </location>
</feature>
<dbReference type="EMBL" id="CAJB01000377">
    <property type="protein sequence ID" value="CCH79521.1"/>
    <property type="molecule type" value="Genomic_DNA"/>
</dbReference>
<feature type="transmembrane region" description="Helical" evidence="9">
    <location>
        <begin position="206"/>
        <end position="228"/>
    </location>
</feature>
<evidence type="ECO:0000313" key="11">
    <source>
        <dbReference type="EMBL" id="CCH79521.1"/>
    </source>
</evidence>
<dbReference type="InterPro" id="IPR004626">
    <property type="entry name" value="RarD"/>
</dbReference>
<feature type="transmembrane region" description="Helical" evidence="9">
    <location>
        <begin position="240"/>
        <end position="261"/>
    </location>
</feature>
<feature type="transmembrane region" description="Helical" evidence="9">
    <location>
        <begin position="36"/>
        <end position="54"/>
    </location>
</feature>
<dbReference type="AlphaFoldDB" id="A0A077M115"/>
<feature type="transmembrane region" description="Helical" evidence="9">
    <location>
        <begin position="130"/>
        <end position="148"/>
    </location>
</feature>
<feature type="transmembrane region" description="Helical" evidence="9">
    <location>
        <begin position="177"/>
        <end position="194"/>
    </location>
</feature>
<proteinExistence type="inferred from homology"/>
<comment type="caution">
    <text evidence="11">The sequence shown here is derived from an EMBL/GenBank/DDBJ whole genome shotgun (WGS) entry which is preliminary data.</text>
</comment>
<keyword evidence="6 9" id="KW-1133">Transmembrane helix</keyword>
<dbReference type="GO" id="GO:0005886">
    <property type="term" value="C:plasma membrane"/>
    <property type="evidence" value="ECO:0007669"/>
    <property type="project" value="UniProtKB-SubCell"/>
</dbReference>
<dbReference type="RefSeq" id="WP_235432331.1">
    <property type="nucleotide sequence ID" value="NZ_HF570958.1"/>
</dbReference>
<dbReference type="Pfam" id="PF00892">
    <property type="entry name" value="EamA"/>
    <property type="match status" value="2"/>
</dbReference>
<dbReference type="InterPro" id="IPR000620">
    <property type="entry name" value="EamA_dom"/>
</dbReference>
<evidence type="ECO:0000256" key="2">
    <source>
        <dbReference type="ARBA" id="ARBA00007362"/>
    </source>
</evidence>
<organism evidence="11 12">
    <name type="scientific">Nostocoides japonicum T1-X7</name>
    <dbReference type="NCBI Taxonomy" id="1194083"/>
    <lineage>
        <taxon>Bacteria</taxon>
        <taxon>Bacillati</taxon>
        <taxon>Actinomycetota</taxon>
        <taxon>Actinomycetes</taxon>
        <taxon>Micrococcales</taxon>
        <taxon>Intrasporangiaceae</taxon>
        <taxon>Nostocoides</taxon>
    </lineage>
</organism>
<evidence type="ECO:0000256" key="9">
    <source>
        <dbReference type="SAM" id="Phobius"/>
    </source>
</evidence>
<feature type="transmembrane region" description="Helical" evidence="9">
    <location>
        <begin position="103"/>
        <end position="124"/>
    </location>
</feature>
<feature type="transmembrane region" description="Helical" evidence="9">
    <location>
        <begin position="296"/>
        <end position="314"/>
    </location>
</feature>
<sequence length="339" mass="35978">MTDPVTPDTSSRAPSASAASPVTRAPEASPTESRHGIAYGLIAYGIWGAFPLYFHALEPSGAFEILAHRILWTFVLCAVVLLVRRDLQWLRALLRSPRLSIGVTVAAIVIAVNWVVYVFAVLSGHTYEAALGYFLNPLVTVALGVVILGERLRPLQWAAVAVGVAAAVVLTVEGGAFPWISLTLAFSFGTYGLVKKKVGASLEAMHSLVAETAVLAPFAIGVIVYLHVRGDGTFLGHGGLHPTLLVLAGPVTAGPLLLFAASARRIPLVTVGLIQFITPVLQLLTAVFLLDEHVSTGLWVGFGIVWIALVLLTVDSLRSWHAHRPTVAQECAVDGAEAH</sequence>
<comment type="similarity">
    <text evidence="2">Belongs to the EamA transporter family.</text>
</comment>
<evidence type="ECO:0000259" key="10">
    <source>
        <dbReference type="Pfam" id="PF00892"/>
    </source>
</evidence>
<feature type="transmembrane region" description="Helical" evidence="9">
    <location>
        <begin position="155"/>
        <end position="171"/>
    </location>
</feature>
<dbReference type="PANTHER" id="PTHR22911:SF137">
    <property type="entry name" value="SOLUTE CARRIER FAMILY 35 MEMBER G2-RELATED"/>
    <property type="match status" value="1"/>
</dbReference>
<name>A0A077M115_9MICO</name>
<dbReference type="InterPro" id="IPR037185">
    <property type="entry name" value="EmrE-like"/>
</dbReference>
<evidence type="ECO:0000256" key="8">
    <source>
        <dbReference type="SAM" id="MobiDB-lite"/>
    </source>
</evidence>
<reference evidence="11 12" key="1">
    <citation type="journal article" date="2013" name="ISME J.">
        <title>A metabolic model for members of the genus Tetrasphaera involved in enhanced biological phosphorus removal.</title>
        <authorList>
            <person name="Kristiansen R."/>
            <person name="Nguyen H.T.T."/>
            <person name="Saunders A.M."/>
            <person name="Nielsen J.L."/>
            <person name="Wimmer R."/>
            <person name="Le V.Q."/>
            <person name="McIlroy S.J."/>
            <person name="Petrovski S."/>
            <person name="Seviour R.J."/>
            <person name="Calteau A."/>
            <person name="Nielsen K.L."/>
            <person name="Nielsen P.H."/>
        </authorList>
    </citation>
    <scope>NUCLEOTIDE SEQUENCE [LARGE SCALE GENOMIC DNA]</scope>
    <source>
        <strain evidence="11 12">T1-X7</strain>
    </source>
</reference>
<protein>
    <submittedName>
        <fullName evidence="11">Protein rarD</fullName>
    </submittedName>
</protein>
<dbReference type="NCBIfam" id="TIGR00688">
    <property type="entry name" value="rarD"/>
    <property type="match status" value="1"/>
</dbReference>
<evidence type="ECO:0000256" key="7">
    <source>
        <dbReference type="ARBA" id="ARBA00023136"/>
    </source>
</evidence>
<dbReference type="STRING" id="1194083.BN12_460010"/>
<feature type="transmembrane region" description="Helical" evidence="9">
    <location>
        <begin position="268"/>
        <end position="290"/>
    </location>
</feature>
<keyword evidence="3" id="KW-0813">Transport</keyword>
<keyword evidence="4" id="KW-1003">Cell membrane</keyword>
<keyword evidence="7 9" id="KW-0472">Membrane</keyword>
<evidence type="ECO:0000256" key="1">
    <source>
        <dbReference type="ARBA" id="ARBA00004651"/>
    </source>
</evidence>
<evidence type="ECO:0000256" key="5">
    <source>
        <dbReference type="ARBA" id="ARBA00022692"/>
    </source>
</evidence>
<feature type="domain" description="EamA" evidence="10">
    <location>
        <begin position="182"/>
        <end position="313"/>
    </location>
</feature>
<feature type="region of interest" description="Disordered" evidence="8">
    <location>
        <begin position="1"/>
        <end position="31"/>
    </location>
</feature>
<dbReference type="SUPFAM" id="SSF103481">
    <property type="entry name" value="Multidrug resistance efflux transporter EmrE"/>
    <property type="match status" value="2"/>
</dbReference>
<evidence type="ECO:0000256" key="4">
    <source>
        <dbReference type="ARBA" id="ARBA00022475"/>
    </source>
</evidence>
<feature type="domain" description="EamA" evidence="10">
    <location>
        <begin position="36"/>
        <end position="171"/>
    </location>
</feature>
<comment type="subcellular location">
    <subcellularLocation>
        <location evidence="1">Cell membrane</location>
        <topology evidence="1">Multi-pass membrane protein</topology>
    </subcellularLocation>
</comment>
<dbReference type="Proteomes" id="UP000035721">
    <property type="component" value="Unassembled WGS sequence"/>
</dbReference>
<evidence type="ECO:0000256" key="3">
    <source>
        <dbReference type="ARBA" id="ARBA00022448"/>
    </source>
</evidence>
<evidence type="ECO:0000313" key="12">
    <source>
        <dbReference type="Proteomes" id="UP000035721"/>
    </source>
</evidence>
<evidence type="ECO:0000256" key="6">
    <source>
        <dbReference type="ARBA" id="ARBA00022989"/>
    </source>
</evidence>
<feature type="compositionally biased region" description="Low complexity" evidence="8">
    <location>
        <begin position="9"/>
        <end position="26"/>
    </location>
</feature>